<dbReference type="EMBL" id="JAABLM010000002">
    <property type="protein sequence ID" value="NBL63962.1"/>
    <property type="molecule type" value="Genomic_DNA"/>
</dbReference>
<accession>A0ABW9Z543</accession>
<feature type="signal peptide" evidence="1">
    <location>
        <begin position="1"/>
        <end position="21"/>
    </location>
</feature>
<gene>
    <name evidence="2" type="ORF">GV828_01975</name>
</gene>
<keyword evidence="3" id="KW-1185">Reference proteome</keyword>
<keyword evidence="1" id="KW-0732">Signal</keyword>
<dbReference type="RefSeq" id="WP_166535790.1">
    <property type="nucleotide sequence ID" value="NZ_JAABLM010000002.1"/>
</dbReference>
<evidence type="ECO:0000256" key="1">
    <source>
        <dbReference type="SAM" id="SignalP"/>
    </source>
</evidence>
<feature type="chain" id="PRO_5046521250" evidence="1">
    <location>
        <begin position="22"/>
        <end position="177"/>
    </location>
</feature>
<name>A0ABW9Z543_9FLAO</name>
<evidence type="ECO:0000313" key="2">
    <source>
        <dbReference type="EMBL" id="NBL63962.1"/>
    </source>
</evidence>
<sequence length="177" mass="19506">MKTIMLSALALIATASLQAQNKNVTEVKKTTVTTVKDSEGEKKFQKTQDVKEVQNIEFQNAESSELNKDMKATPVQVTSTTSVTNPDGTTRTVDVDRSAYYTSGGQQYQLSLDPAGYVITTADNKKLGILRATSTNSYIYRGNNQTSIGYFDTNGNLIVETYDDKSDKVSVQTYTRN</sequence>
<comment type="caution">
    <text evidence="2">The sequence shown here is derived from an EMBL/GenBank/DDBJ whole genome shotgun (WGS) entry which is preliminary data.</text>
</comment>
<organism evidence="2 3">
    <name type="scientific">Flavobacterium ichthyis</name>
    <dbReference type="NCBI Taxonomy" id="2698827"/>
    <lineage>
        <taxon>Bacteria</taxon>
        <taxon>Pseudomonadati</taxon>
        <taxon>Bacteroidota</taxon>
        <taxon>Flavobacteriia</taxon>
        <taxon>Flavobacteriales</taxon>
        <taxon>Flavobacteriaceae</taxon>
        <taxon>Flavobacterium</taxon>
    </lineage>
</organism>
<evidence type="ECO:0000313" key="3">
    <source>
        <dbReference type="Proteomes" id="UP000798602"/>
    </source>
</evidence>
<dbReference type="Proteomes" id="UP000798602">
    <property type="component" value="Unassembled WGS sequence"/>
</dbReference>
<protein>
    <submittedName>
        <fullName evidence="2">Uncharacterized protein</fullName>
    </submittedName>
</protein>
<proteinExistence type="predicted"/>
<reference evidence="3" key="1">
    <citation type="submission" date="2020-01" db="EMBL/GenBank/DDBJ databases">
        <title>Sphingomonas sp. strain CSW-10.</title>
        <authorList>
            <person name="Chen W.-M."/>
        </authorList>
    </citation>
    <scope>NUCLEOTIDE SEQUENCE [LARGE SCALE GENOMIC DNA]</scope>
    <source>
        <strain evidence="3">NST-5</strain>
    </source>
</reference>